<dbReference type="EMBL" id="CP076134">
    <property type="protein sequence ID" value="QWG15053.1"/>
    <property type="molecule type" value="Genomic_DNA"/>
</dbReference>
<evidence type="ECO:0000313" key="2">
    <source>
        <dbReference type="Proteomes" id="UP000680839"/>
    </source>
</evidence>
<proteinExistence type="predicted"/>
<reference evidence="1" key="1">
    <citation type="submission" date="2021-06" db="EMBL/GenBank/DDBJ databases">
        <title>Bradyrhizobium sp. S2-20-1 Genome sequencing.</title>
        <authorList>
            <person name="Jin L."/>
        </authorList>
    </citation>
    <scope>NUCLEOTIDE SEQUENCE</scope>
    <source>
        <strain evidence="1">S2-20-1</strain>
    </source>
</reference>
<evidence type="ECO:0000313" key="1">
    <source>
        <dbReference type="EMBL" id="QWG15053.1"/>
    </source>
</evidence>
<gene>
    <name evidence="1" type="ORF">KMZ29_10530</name>
</gene>
<evidence type="ECO:0008006" key="3">
    <source>
        <dbReference type="Google" id="ProtNLM"/>
    </source>
</evidence>
<sequence length="135" mass="14695">MQRVVVRLALIAGWAFALAGCGIADSRSPVPEFMRSQAAEPPPPEPPPDVKRLVREKLDSVFLAAANPRHVRVSPPHREVRGAGWTACVRAELTSVIGKPLGAETYRLVINSGTIIDRRRAEADDNCASESYEPI</sequence>
<protein>
    <recommendedName>
        <fullName evidence="3">Lipoprotein</fullName>
    </recommendedName>
</protein>
<organism evidence="1 2">
    <name type="scientific">Bradyrhizobium sediminis</name>
    <dbReference type="NCBI Taxonomy" id="2840469"/>
    <lineage>
        <taxon>Bacteria</taxon>
        <taxon>Pseudomonadati</taxon>
        <taxon>Pseudomonadota</taxon>
        <taxon>Alphaproteobacteria</taxon>
        <taxon>Hyphomicrobiales</taxon>
        <taxon>Nitrobacteraceae</taxon>
        <taxon>Bradyrhizobium</taxon>
    </lineage>
</organism>
<accession>A0A975NH52</accession>
<dbReference type="RefSeq" id="WP_215623628.1">
    <property type="nucleotide sequence ID" value="NZ_CP076134.1"/>
</dbReference>
<dbReference type="PROSITE" id="PS51257">
    <property type="entry name" value="PROKAR_LIPOPROTEIN"/>
    <property type="match status" value="1"/>
</dbReference>
<name>A0A975NH52_9BRAD</name>
<dbReference type="Proteomes" id="UP000680839">
    <property type="component" value="Chromosome"/>
</dbReference>
<dbReference type="AlphaFoldDB" id="A0A975NH52"/>